<dbReference type="InterPro" id="IPR050626">
    <property type="entry name" value="Peptidase_M16"/>
</dbReference>
<evidence type="ECO:0000259" key="9">
    <source>
        <dbReference type="Pfam" id="PF22456"/>
    </source>
</evidence>
<dbReference type="InterPro" id="IPR011765">
    <property type="entry name" value="Pept_M16_N"/>
</dbReference>
<evidence type="ECO:0000256" key="2">
    <source>
        <dbReference type="ARBA" id="ARBA00022670"/>
    </source>
</evidence>
<dbReference type="GO" id="GO:0000755">
    <property type="term" value="P:cytogamy"/>
    <property type="evidence" value="ECO:0007669"/>
    <property type="project" value="EnsemblFungi"/>
</dbReference>
<dbReference type="OrthoDB" id="952271at2759"/>
<dbReference type="GO" id="GO:0007323">
    <property type="term" value="P:peptide pheromone maturation"/>
    <property type="evidence" value="ECO:0007669"/>
    <property type="project" value="EnsemblFungi"/>
</dbReference>
<dbReference type="InterPro" id="IPR032632">
    <property type="entry name" value="Peptidase_M16_M"/>
</dbReference>
<evidence type="ECO:0000256" key="4">
    <source>
        <dbReference type="ARBA" id="ARBA00022801"/>
    </source>
</evidence>
<feature type="domain" description="Peptidase M16 N-terminal" evidence="7">
    <location>
        <begin position="32"/>
        <end position="167"/>
    </location>
</feature>
<dbReference type="GO" id="GO:0005829">
    <property type="term" value="C:cytosol"/>
    <property type="evidence" value="ECO:0007669"/>
    <property type="project" value="TreeGrafter"/>
</dbReference>
<evidence type="ECO:0000256" key="6">
    <source>
        <dbReference type="ARBA" id="ARBA00023049"/>
    </source>
</evidence>
<evidence type="ECO:0000313" key="10">
    <source>
        <dbReference type="EMBL" id="SCU97656.1"/>
    </source>
</evidence>
<evidence type="ECO:0000256" key="5">
    <source>
        <dbReference type="ARBA" id="ARBA00022833"/>
    </source>
</evidence>
<dbReference type="Gene3D" id="3.30.830.10">
    <property type="entry name" value="Metalloenzyme, LuxS/M16 peptidase-like"/>
    <property type="match status" value="4"/>
</dbReference>
<dbReference type="GO" id="GO:0005935">
    <property type="term" value="C:cellular bud neck"/>
    <property type="evidence" value="ECO:0007669"/>
    <property type="project" value="EnsemblFungi"/>
</dbReference>
<keyword evidence="4" id="KW-0378">Hydrolase</keyword>
<dbReference type="GO" id="GO:0051603">
    <property type="term" value="P:proteolysis involved in protein catabolic process"/>
    <property type="evidence" value="ECO:0007669"/>
    <property type="project" value="TreeGrafter"/>
</dbReference>
<keyword evidence="5" id="KW-0862">Zinc</keyword>
<comment type="similarity">
    <text evidence="1">Belongs to the peptidase M16 family.</text>
</comment>
<dbReference type="PROSITE" id="PS00143">
    <property type="entry name" value="INSULINASE"/>
    <property type="match status" value="1"/>
</dbReference>
<keyword evidence="6" id="KW-0482">Metalloprotease</keyword>
<dbReference type="AlphaFoldDB" id="A0A1G4K246"/>
<sequence>MVKNFDIALNTPISCSNRSFKICQLDNGIMALVISDPAETIASFSLSVASGSHNDPNDIAGLAHLCEHAILASGSKEFPKRHQYHETIVQNGGSHNAYTSGENTTYYFELPVSSDKGELVFERVLEILSSSLKNPVFTETTITKEIYTIESEHGANKASQNKQLYHATRLLASKSHPFSRFCTGNFETLCNLPKLRKLSLKNSLMAYFNEFYRPSNMAICIKSSQSLNLLTKLAIQFFGGISGEHRHSCASNLSAKGRGSSSRSSEVVGTTSQLRSKILKRVWLPKYQGSKIFDSAANFLLIKASKGPTMRLIFPINHKYARFSVNNLAIFSKNWCDIFGDESVGSLADCLRKLNLVTSITSSCPSYCSGEDGLVLELSLTRDGSRDAHKILQTIFDQYIPKFIHDQTRNLAMYLSDLNAIDMLKFLYQSRETSSMEMCAEYSTRMLSDLEALDPKCLLKGCPLPECNDPSTNLGSYHDSSESIVWWTGQAIMFQNFISDFVNRQNMRIIILGDQGASGLLDPLSNPLILSYDPYYEFEYFKGLLDFAYLDQQANLPDFPFHIPNYDCFLPSVGRKLEVIKRALEVSSARAQDAALSFVTHENLVAGIPRLVCKNRHCEMWVKEEEFNLSFKSKSMVSFEVISRMLHASPYHTISLEILGELLSATLSGALYPSEKIGFTYEIFPSVKGDVRLGFTITGFPEGVYTIIRLITDTIKDLAYGDRISPALFRQARVAVRNKYERAASGNCTVLATLGLLVVLEECMWPMEDRLEALEEIDLSSFLLICSQYLGGPVYLNLLIQGDLDYADAIKDWLMLQLVSQSTPKNEYIIAEPASTVLDQGTNAFIKKQGPLEDPNNCIVYFIQTGARDNAHIFALTSFTAFLMSLTLVPDLRIKRQIGYVVFGGMRLLSTTVGIHVTCMSDATPEHLEVQIDEYLTHLELDVLQNMSENEFQDSFLRKFCRISQGSAGIKSQSSSGPSDISAQIKASVQSGNLSEQGKEMLDHKRMFSQISTRRYNFEVEDEPLDAKFLEGLTLQDYRHFFRGTISVFSERRSKLSIMVESTMGLEEISKKRLCSQVGGYLKVKGLKISNRDLEGIIEKAGGRPQSLLKELIKYFASKGETLKLCNIALKESLKAVISAVVQKVSYMHPEELPAITKKNYSKIPLTQIHNVNEYRLRRKL</sequence>
<dbReference type="STRING" id="1266660.A0A1G4K246"/>
<protein>
    <submittedName>
        <fullName evidence="10">LADA_0H07470g1_1</fullName>
    </submittedName>
</protein>
<reference evidence="10 11" key="1">
    <citation type="submission" date="2016-03" db="EMBL/GenBank/DDBJ databases">
        <authorList>
            <person name="Devillers H."/>
        </authorList>
    </citation>
    <scope>NUCLEOTIDE SEQUENCE [LARGE SCALE GENOMIC DNA]</scope>
    <source>
        <strain evidence="10">CBS 10888</strain>
    </source>
</reference>
<accession>A0A1G4K246</accession>
<dbReference type="Proteomes" id="UP000190274">
    <property type="component" value="Chromosome H"/>
</dbReference>
<dbReference type="GO" id="GO:0007120">
    <property type="term" value="P:axial cellular bud site selection"/>
    <property type="evidence" value="ECO:0007669"/>
    <property type="project" value="EnsemblFungi"/>
</dbReference>
<dbReference type="PANTHER" id="PTHR43690:SF18">
    <property type="entry name" value="INSULIN-DEGRADING ENZYME-RELATED"/>
    <property type="match status" value="1"/>
</dbReference>
<evidence type="ECO:0000313" key="11">
    <source>
        <dbReference type="Proteomes" id="UP000190274"/>
    </source>
</evidence>
<keyword evidence="11" id="KW-1185">Reference proteome</keyword>
<evidence type="ECO:0000256" key="3">
    <source>
        <dbReference type="ARBA" id="ARBA00022723"/>
    </source>
</evidence>
<dbReference type="Pfam" id="PF16187">
    <property type="entry name" value="Peptidase_M16_M"/>
    <property type="match status" value="1"/>
</dbReference>
<dbReference type="InterPro" id="IPR011249">
    <property type="entry name" value="Metalloenz_LuxS/M16"/>
</dbReference>
<proteinExistence type="inferred from homology"/>
<organism evidence="10 11">
    <name type="scientific">Lachancea dasiensis</name>
    <dbReference type="NCBI Taxonomy" id="1072105"/>
    <lineage>
        <taxon>Eukaryota</taxon>
        <taxon>Fungi</taxon>
        <taxon>Dikarya</taxon>
        <taxon>Ascomycota</taxon>
        <taxon>Saccharomycotina</taxon>
        <taxon>Saccharomycetes</taxon>
        <taxon>Saccharomycetales</taxon>
        <taxon>Saccharomycetaceae</taxon>
        <taxon>Lachancea</taxon>
    </lineage>
</organism>
<keyword evidence="2" id="KW-0645">Protease</keyword>
<name>A0A1G4K246_9SACH</name>
<dbReference type="InterPro" id="IPR054734">
    <property type="entry name" value="PqqF-like_C_4"/>
</dbReference>
<dbReference type="GO" id="GO:0005739">
    <property type="term" value="C:mitochondrion"/>
    <property type="evidence" value="ECO:0007669"/>
    <property type="project" value="TreeGrafter"/>
</dbReference>
<dbReference type="Pfam" id="PF22456">
    <property type="entry name" value="PqqF-like_C_4"/>
    <property type="match status" value="1"/>
</dbReference>
<dbReference type="GO" id="GO:0004222">
    <property type="term" value="F:metalloendopeptidase activity"/>
    <property type="evidence" value="ECO:0007669"/>
    <property type="project" value="EnsemblFungi"/>
</dbReference>
<dbReference type="InterPro" id="IPR001431">
    <property type="entry name" value="Pept_M16_Zn_BS"/>
</dbReference>
<dbReference type="EMBL" id="LT598461">
    <property type="protein sequence ID" value="SCU97656.1"/>
    <property type="molecule type" value="Genomic_DNA"/>
</dbReference>
<evidence type="ECO:0000256" key="1">
    <source>
        <dbReference type="ARBA" id="ARBA00007261"/>
    </source>
</evidence>
<dbReference type="GO" id="GO:0043171">
    <property type="term" value="P:peptide catabolic process"/>
    <property type="evidence" value="ECO:0007669"/>
    <property type="project" value="TreeGrafter"/>
</dbReference>
<keyword evidence="3" id="KW-0479">Metal-binding</keyword>
<dbReference type="GO" id="GO:0043332">
    <property type="term" value="C:mating projection tip"/>
    <property type="evidence" value="ECO:0007669"/>
    <property type="project" value="EnsemblFungi"/>
</dbReference>
<gene>
    <name evidence="10" type="ORF">LADA_0H07470G</name>
</gene>
<dbReference type="Pfam" id="PF00675">
    <property type="entry name" value="Peptidase_M16"/>
    <property type="match status" value="1"/>
</dbReference>
<feature type="domain" description="Coenzyme PQQ synthesis protein F-like C-terminal lobe" evidence="9">
    <location>
        <begin position="890"/>
        <end position="954"/>
    </location>
</feature>
<dbReference type="PANTHER" id="PTHR43690">
    <property type="entry name" value="NARDILYSIN"/>
    <property type="match status" value="1"/>
</dbReference>
<evidence type="ECO:0000259" key="7">
    <source>
        <dbReference type="Pfam" id="PF00675"/>
    </source>
</evidence>
<dbReference type="GO" id="GO:0046872">
    <property type="term" value="F:metal ion binding"/>
    <property type="evidence" value="ECO:0007669"/>
    <property type="project" value="UniProtKB-KW"/>
</dbReference>
<feature type="domain" description="Peptidase M16 middle/third" evidence="8">
    <location>
        <begin position="503"/>
        <end position="773"/>
    </location>
</feature>
<evidence type="ECO:0000259" key="8">
    <source>
        <dbReference type="Pfam" id="PF16187"/>
    </source>
</evidence>
<dbReference type="SUPFAM" id="SSF63411">
    <property type="entry name" value="LuxS/MPP-like metallohydrolase"/>
    <property type="match status" value="4"/>
</dbReference>